<proteinExistence type="predicted"/>
<accession>A0AAN7BAM0</accession>
<comment type="caution">
    <text evidence="2">The sequence shown here is derived from an EMBL/GenBank/DDBJ whole genome shotgun (WGS) entry which is preliminary data.</text>
</comment>
<dbReference type="Proteomes" id="UP001301769">
    <property type="component" value="Unassembled WGS sequence"/>
</dbReference>
<gene>
    <name evidence="2" type="ORF">QBC37DRAFT_416398</name>
</gene>
<feature type="compositionally biased region" description="Basic and acidic residues" evidence="1">
    <location>
        <begin position="157"/>
        <end position="167"/>
    </location>
</feature>
<keyword evidence="3" id="KW-1185">Reference proteome</keyword>
<evidence type="ECO:0000313" key="2">
    <source>
        <dbReference type="EMBL" id="KAK4216684.1"/>
    </source>
</evidence>
<sequence>MHIHLVPNPDLPAIGQAWEVHMKIQSHFLRRLTRGGFYWSAANIVPSPNSPEPVDKQRPGHPHCWGWKLLEHPGKKAEESNWSASIMLYTANVDTPRVFRLQQLCRDNIRVVWGGPSKYRGMWSTQYKKAKPEKYNKHRWWFCPEYQLMKPAAPLYDDGRNKEEENRGGGNMDVDSKDEEMRDDDDDDLVSEIDHMIEGFVML</sequence>
<feature type="region of interest" description="Disordered" evidence="1">
    <location>
        <begin position="156"/>
        <end position="188"/>
    </location>
</feature>
<feature type="compositionally biased region" description="Acidic residues" evidence="1">
    <location>
        <begin position="176"/>
        <end position="188"/>
    </location>
</feature>
<dbReference type="AlphaFoldDB" id="A0AAN7BAM0"/>
<organism evidence="2 3">
    <name type="scientific">Rhypophila decipiens</name>
    <dbReference type="NCBI Taxonomy" id="261697"/>
    <lineage>
        <taxon>Eukaryota</taxon>
        <taxon>Fungi</taxon>
        <taxon>Dikarya</taxon>
        <taxon>Ascomycota</taxon>
        <taxon>Pezizomycotina</taxon>
        <taxon>Sordariomycetes</taxon>
        <taxon>Sordariomycetidae</taxon>
        <taxon>Sordariales</taxon>
        <taxon>Naviculisporaceae</taxon>
        <taxon>Rhypophila</taxon>
    </lineage>
</organism>
<reference evidence="2" key="1">
    <citation type="journal article" date="2023" name="Mol. Phylogenet. Evol.">
        <title>Genome-scale phylogeny and comparative genomics of the fungal order Sordariales.</title>
        <authorList>
            <person name="Hensen N."/>
            <person name="Bonometti L."/>
            <person name="Westerberg I."/>
            <person name="Brannstrom I.O."/>
            <person name="Guillou S."/>
            <person name="Cros-Aarteil S."/>
            <person name="Calhoun S."/>
            <person name="Haridas S."/>
            <person name="Kuo A."/>
            <person name="Mondo S."/>
            <person name="Pangilinan J."/>
            <person name="Riley R."/>
            <person name="LaButti K."/>
            <person name="Andreopoulos B."/>
            <person name="Lipzen A."/>
            <person name="Chen C."/>
            <person name="Yan M."/>
            <person name="Daum C."/>
            <person name="Ng V."/>
            <person name="Clum A."/>
            <person name="Steindorff A."/>
            <person name="Ohm R.A."/>
            <person name="Martin F."/>
            <person name="Silar P."/>
            <person name="Natvig D.O."/>
            <person name="Lalanne C."/>
            <person name="Gautier V."/>
            <person name="Ament-Velasquez S.L."/>
            <person name="Kruys A."/>
            <person name="Hutchinson M.I."/>
            <person name="Powell A.J."/>
            <person name="Barry K."/>
            <person name="Miller A.N."/>
            <person name="Grigoriev I.V."/>
            <person name="Debuchy R."/>
            <person name="Gladieux P."/>
            <person name="Hiltunen Thoren M."/>
            <person name="Johannesson H."/>
        </authorList>
    </citation>
    <scope>NUCLEOTIDE SEQUENCE</scope>
    <source>
        <strain evidence="2">PSN293</strain>
    </source>
</reference>
<evidence type="ECO:0000313" key="3">
    <source>
        <dbReference type="Proteomes" id="UP001301769"/>
    </source>
</evidence>
<dbReference type="EMBL" id="MU858066">
    <property type="protein sequence ID" value="KAK4216684.1"/>
    <property type="molecule type" value="Genomic_DNA"/>
</dbReference>
<protein>
    <submittedName>
        <fullName evidence="2">Uncharacterized protein</fullName>
    </submittedName>
</protein>
<evidence type="ECO:0000256" key="1">
    <source>
        <dbReference type="SAM" id="MobiDB-lite"/>
    </source>
</evidence>
<reference evidence="2" key="2">
    <citation type="submission" date="2023-05" db="EMBL/GenBank/DDBJ databases">
        <authorList>
            <consortium name="Lawrence Berkeley National Laboratory"/>
            <person name="Steindorff A."/>
            <person name="Hensen N."/>
            <person name="Bonometti L."/>
            <person name="Westerberg I."/>
            <person name="Brannstrom I.O."/>
            <person name="Guillou S."/>
            <person name="Cros-Aarteil S."/>
            <person name="Calhoun S."/>
            <person name="Haridas S."/>
            <person name="Kuo A."/>
            <person name="Mondo S."/>
            <person name="Pangilinan J."/>
            <person name="Riley R."/>
            <person name="Labutti K."/>
            <person name="Andreopoulos B."/>
            <person name="Lipzen A."/>
            <person name="Chen C."/>
            <person name="Yanf M."/>
            <person name="Daum C."/>
            <person name="Ng V."/>
            <person name="Clum A."/>
            <person name="Ohm R."/>
            <person name="Martin F."/>
            <person name="Silar P."/>
            <person name="Natvig D."/>
            <person name="Lalanne C."/>
            <person name="Gautier V."/>
            <person name="Ament-Velasquez S.L."/>
            <person name="Kruys A."/>
            <person name="Hutchinson M.I."/>
            <person name="Powell A.J."/>
            <person name="Barry K."/>
            <person name="Miller A.N."/>
            <person name="Grigoriev I.V."/>
            <person name="Debuchy R."/>
            <person name="Gladieux P."/>
            <person name="Thoren M.H."/>
            <person name="Johannesson H."/>
        </authorList>
    </citation>
    <scope>NUCLEOTIDE SEQUENCE</scope>
    <source>
        <strain evidence="2">PSN293</strain>
    </source>
</reference>
<name>A0AAN7BAM0_9PEZI</name>